<name>A0A4Y8PRM2_9BACL</name>
<sequence length="237" mass="27331">MYPTVSIIIPFYNDPYIEQAIYSALSQTYPYTEIVVVDDGSTMHQERILPYMKHINYLGKANGGTASALNHGIRCCSGQYVAWLSSDDMFYPDKVERQLQFMLARHAAASYTAFDDINGYNEIVRRGVSTRFSKQAELVRAFASSDPINGCTIMLNKELFTHLGYFNEGLRYTQDYEMWIRVLLGRVPIHFLDESLTMYRWHDQMGTRRHSDAVMQEVAWLQAQYGQRLLNYAAELG</sequence>
<dbReference type="AlphaFoldDB" id="A0A4Y8PRM2"/>
<evidence type="ECO:0000313" key="3">
    <source>
        <dbReference type="EMBL" id="TFE83016.1"/>
    </source>
</evidence>
<evidence type="ECO:0000313" key="4">
    <source>
        <dbReference type="Proteomes" id="UP000298246"/>
    </source>
</evidence>
<organism evidence="3 4">
    <name type="scientific">Paenibacillus athensensis</name>
    <dbReference type="NCBI Taxonomy" id="1967502"/>
    <lineage>
        <taxon>Bacteria</taxon>
        <taxon>Bacillati</taxon>
        <taxon>Bacillota</taxon>
        <taxon>Bacilli</taxon>
        <taxon>Bacillales</taxon>
        <taxon>Paenibacillaceae</taxon>
        <taxon>Paenibacillus</taxon>
    </lineage>
</organism>
<dbReference type="PANTHER" id="PTHR22916">
    <property type="entry name" value="GLYCOSYLTRANSFERASE"/>
    <property type="match status" value="1"/>
</dbReference>
<comment type="similarity">
    <text evidence="1">Belongs to the glycosyltransferase 2 family.</text>
</comment>
<dbReference type="RefSeq" id="WP_134757532.1">
    <property type="nucleotide sequence ID" value="NZ_MYFO02000002.1"/>
</dbReference>
<dbReference type="Gene3D" id="3.90.550.10">
    <property type="entry name" value="Spore Coat Polysaccharide Biosynthesis Protein SpsA, Chain A"/>
    <property type="match status" value="1"/>
</dbReference>
<keyword evidence="4" id="KW-1185">Reference proteome</keyword>
<reference evidence="3 4" key="1">
    <citation type="submission" date="2017-03" db="EMBL/GenBank/DDBJ databases">
        <title>Isolation of Levoglucosan Utilizing Bacteria.</title>
        <authorList>
            <person name="Arya A.S."/>
        </authorList>
    </citation>
    <scope>NUCLEOTIDE SEQUENCE [LARGE SCALE GENOMIC DNA]</scope>
    <source>
        <strain evidence="3 4">MEC069</strain>
    </source>
</reference>
<keyword evidence="3" id="KW-0808">Transferase</keyword>
<proteinExistence type="inferred from homology"/>
<dbReference type="Pfam" id="PF00535">
    <property type="entry name" value="Glycos_transf_2"/>
    <property type="match status" value="1"/>
</dbReference>
<dbReference type="EMBL" id="MYFO01000060">
    <property type="protein sequence ID" value="TFE83016.1"/>
    <property type="molecule type" value="Genomic_DNA"/>
</dbReference>
<dbReference type="GO" id="GO:0016758">
    <property type="term" value="F:hexosyltransferase activity"/>
    <property type="evidence" value="ECO:0007669"/>
    <property type="project" value="UniProtKB-ARBA"/>
</dbReference>
<dbReference type="InterPro" id="IPR001173">
    <property type="entry name" value="Glyco_trans_2-like"/>
</dbReference>
<dbReference type="OrthoDB" id="9785185at2"/>
<dbReference type="Proteomes" id="UP000298246">
    <property type="component" value="Unassembled WGS sequence"/>
</dbReference>
<dbReference type="InterPro" id="IPR029044">
    <property type="entry name" value="Nucleotide-diphossugar_trans"/>
</dbReference>
<dbReference type="SUPFAM" id="SSF53448">
    <property type="entry name" value="Nucleotide-diphospho-sugar transferases"/>
    <property type="match status" value="1"/>
</dbReference>
<gene>
    <name evidence="3" type="ORF">B5M42_23960</name>
</gene>
<feature type="domain" description="Glycosyltransferase 2-like" evidence="2">
    <location>
        <begin position="6"/>
        <end position="155"/>
    </location>
</feature>
<evidence type="ECO:0000259" key="2">
    <source>
        <dbReference type="Pfam" id="PF00535"/>
    </source>
</evidence>
<protein>
    <submittedName>
        <fullName evidence="3">Glycosyl transferase</fullName>
    </submittedName>
</protein>
<accession>A0A4Y8PRM2</accession>
<dbReference type="PANTHER" id="PTHR22916:SF3">
    <property type="entry name" value="UDP-GLCNAC:BETAGAL BETA-1,3-N-ACETYLGLUCOSAMINYLTRANSFERASE-LIKE PROTEIN 1"/>
    <property type="match status" value="1"/>
</dbReference>
<evidence type="ECO:0000256" key="1">
    <source>
        <dbReference type="ARBA" id="ARBA00006739"/>
    </source>
</evidence>
<comment type="caution">
    <text evidence="3">The sequence shown here is derived from an EMBL/GenBank/DDBJ whole genome shotgun (WGS) entry which is preliminary data.</text>
</comment>